<organism evidence="16 17">
    <name type="scientific">Chlamydomonas eustigma</name>
    <dbReference type="NCBI Taxonomy" id="1157962"/>
    <lineage>
        <taxon>Eukaryota</taxon>
        <taxon>Viridiplantae</taxon>
        <taxon>Chlorophyta</taxon>
        <taxon>core chlorophytes</taxon>
        <taxon>Chlorophyceae</taxon>
        <taxon>CS clade</taxon>
        <taxon>Chlamydomonadales</taxon>
        <taxon>Chlamydomonadaceae</taxon>
        <taxon>Chlamydomonas</taxon>
    </lineage>
</organism>
<comment type="caution">
    <text evidence="16">The sequence shown here is derived from an EMBL/GenBank/DDBJ whole genome shotgun (WGS) entry which is preliminary data.</text>
</comment>
<keyword evidence="4" id="KW-0150">Chloroplast</keyword>
<dbReference type="PANTHER" id="PTHR31412">
    <property type="entry name" value="ZINC METALLOPROTEASE EGY1"/>
    <property type="match status" value="1"/>
</dbReference>
<dbReference type="OrthoDB" id="5738at2759"/>
<evidence type="ECO:0000256" key="11">
    <source>
        <dbReference type="ARBA" id="ARBA00023049"/>
    </source>
</evidence>
<sequence length="455" mass="48888">MHASSSLHATTCLKRCNYFNTHPPKCAWFSNARCRPKLRSSTEPQQDKPSDAPSTSQSSFAGEDKQLQISKEVIERLKFTVFGFDTFWVTSVENYKADGVVFKGNVRGKDPQISYQKLSARLKTELGDDYRLFMLDDAEGKPTVVVLPKDSANEGTISRLTEVWLAVLFAVLSVVTTANANGIPLFQFLVEPTLTEISAQDFADAAVPALAFWFILGAHEWGHQWAAKRSGVELFLPFIVPSGFGFLGAFGGITRIRGFAPCRSALLDVAATGPLVGTAAAGSIALLGFILSSAGLTDVTIDSPSFSDSFIMAVAAQAFLGEKLLQPEVQINSLLVAGWAGLVVNALNCIPAGELDGGRISLSIWGRRTYNTLGTATTIVLAATSLASSLSFYWLGLLLFLQRGPVLPCSEELSEPKDEGAVTVGIALLLLPLMVLAPFPTEILNALEEISQASF</sequence>
<feature type="transmembrane region" description="Helical" evidence="14">
    <location>
        <begin position="234"/>
        <end position="253"/>
    </location>
</feature>
<dbReference type="AlphaFoldDB" id="A0A250X6I5"/>
<dbReference type="GO" id="GO:0008237">
    <property type="term" value="F:metallopeptidase activity"/>
    <property type="evidence" value="ECO:0007669"/>
    <property type="project" value="UniProtKB-KW"/>
</dbReference>
<evidence type="ECO:0000313" key="16">
    <source>
        <dbReference type="EMBL" id="GAX78688.1"/>
    </source>
</evidence>
<feature type="transmembrane region" description="Helical" evidence="14">
    <location>
        <begin position="373"/>
        <end position="401"/>
    </location>
</feature>
<evidence type="ECO:0000256" key="6">
    <source>
        <dbReference type="ARBA" id="ARBA00022670"/>
    </source>
</evidence>
<comment type="similarity">
    <text evidence="3">Belongs to the peptidase M50B family.</text>
</comment>
<feature type="transmembrane region" description="Helical" evidence="14">
    <location>
        <begin position="163"/>
        <end position="190"/>
    </location>
</feature>
<feature type="transmembrane region" description="Helical" evidence="14">
    <location>
        <begin position="265"/>
        <end position="291"/>
    </location>
</feature>
<dbReference type="InterPro" id="IPR044838">
    <property type="entry name" value="EGY1-like"/>
</dbReference>
<evidence type="ECO:0000256" key="5">
    <source>
        <dbReference type="ARBA" id="ARBA00022640"/>
    </source>
</evidence>
<keyword evidence="12 14" id="KW-0472">Membrane</keyword>
<keyword evidence="5" id="KW-0934">Plastid</keyword>
<evidence type="ECO:0000256" key="3">
    <source>
        <dbReference type="ARBA" id="ARBA00007931"/>
    </source>
</evidence>
<evidence type="ECO:0000256" key="8">
    <source>
        <dbReference type="ARBA" id="ARBA00022801"/>
    </source>
</evidence>
<feature type="region of interest" description="Disordered" evidence="13">
    <location>
        <begin position="38"/>
        <end position="62"/>
    </location>
</feature>
<evidence type="ECO:0000256" key="13">
    <source>
        <dbReference type="SAM" id="MobiDB-lite"/>
    </source>
</evidence>
<keyword evidence="8" id="KW-0378">Hydrolase</keyword>
<keyword evidence="10 14" id="KW-1133">Transmembrane helix</keyword>
<dbReference type="GO" id="GO:0009507">
    <property type="term" value="C:chloroplast"/>
    <property type="evidence" value="ECO:0007669"/>
    <property type="project" value="UniProtKB-SubCell"/>
</dbReference>
<dbReference type="GO" id="GO:0016020">
    <property type="term" value="C:membrane"/>
    <property type="evidence" value="ECO:0007669"/>
    <property type="project" value="UniProtKB-SubCell"/>
</dbReference>
<evidence type="ECO:0000256" key="7">
    <source>
        <dbReference type="ARBA" id="ARBA00022692"/>
    </source>
</evidence>
<evidence type="ECO:0000256" key="1">
    <source>
        <dbReference type="ARBA" id="ARBA00004141"/>
    </source>
</evidence>
<evidence type="ECO:0000256" key="9">
    <source>
        <dbReference type="ARBA" id="ARBA00022946"/>
    </source>
</evidence>
<keyword evidence="11" id="KW-0482">Metalloprotease</keyword>
<evidence type="ECO:0000313" key="17">
    <source>
        <dbReference type="Proteomes" id="UP000232323"/>
    </source>
</evidence>
<name>A0A250X6I5_9CHLO</name>
<dbReference type="Proteomes" id="UP000232323">
    <property type="component" value="Unassembled WGS sequence"/>
</dbReference>
<evidence type="ECO:0000256" key="12">
    <source>
        <dbReference type="ARBA" id="ARBA00023136"/>
    </source>
</evidence>
<evidence type="ECO:0000259" key="15">
    <source>
        <dbReference type="Pfam" id="PF02163"/>
    </source>
</evidence>
<gene>
    <name evidence="16" type="ORF">CEUSTIGMA_g6126.t1</name>
</gene>
<dbReference type="InterPro" id="IPR008915">
    <property type="entry name" value="Peptidase_M50"/>
</dbReference>
<keyword evidence="17" id="KW-1185">Reference proteome</keyword>
<dbReference type="STRING" id="1157962.A0A250X6I5"/>
<accession>A0A250X6I5</accession>
<dbReference type="PANTHER" id="PTHR31412:SF5">
    <property type="entry name" value="ZINC METALLOPROTEASE EGY2, CHLOROPLASTIC-RELATED"/>
    <property type="match status" value="1"/>
</dbReference>
<proteinExistence type="inferred from homology"/>
<keyword evidence="9" id="KW-0809">Transit peptide</keyword>
<protein>
    <recommendedName>
        <fullName evidence="15">Peptidase M50 domain-containing protein</fullName>
    </recommendedName>
</protein>
<dbReference type="Pfam" id="PF02163">
    <property type="entry name" value="Peptidase_M50"/>
    <property type="match status" value="1"/>
</dbReference>
<comment type="subcellular location">
    <subcellularLocation>
        <location evidence="1">Membrane</location>
        <topology evidence="1">Multi-pass membrane protein</topology>
    </subcellularLocation>
    <subcellularLocation>
        <location evidence="2">Plastid</location>
        <location evidence="2">Chloroplast</location>
    </subcellularLocation>
</comment>
<feature type="transmembrane region" description="Helical" evidence="14">
    <location>
        <begin position="202"/>
        <end position="222"/>
    </location>
</feature>
<evidence type="ECO:0000256" key="4">
    <source>
        <dbReference type="ARBA" id="ARBA00022528"/>
    </source>
</evidence>
<reference evidence="16 17" key="1">
    <citation type="submission" date="2017-08" db="EMBL/GenBank/DDBJ databases">
        <title>Acidophilic green algal genome provides insights into adaptation to an acidic environment.</title>
        <authorList>
            <person name="Hirooka S."/>
            <person name="Hirose Y."/>
            <person name="Kanesaki Y."/>
            <person name="Higuchi S."/>
            <person name="Fujiwara T."/>
            <person name="Onuma R."/>
            <person name="Era A."/>
            <person name="Ohbayashi R."/>
            <person name="Uzuka A."/>
            <person name="Nozaki H."/>
            <person name="Yoshikawa H."/>
            <person name="Miyagishima S.Y."/>
        </authorList>
    </citation>
    <scope>NUCLEOTIDE SEQUENCE [LARGE SCALE GENOMIC DNA]</scope>
    <source>
        <strain evidence="16 17">NIES-2499</strain>
    </source>
</reference>
<evidence type="ECO:0000256" key="14">
    <source>
        <dbReference type="SAM" id="Phobius"/>
    </source>
</evidence>
<dbReference type="CDD" id="cd06160">
    <property type="entry name" value="S2P-M50_like_2"/>
    <property type="match status" value="1"/>
</dbReference>
<keyword evidence="6" id="KW-0645">Protease</keyword>
<dbReference type="EMBL" id="BEGY01000034">
    <property type="protein sequence ID" value="GAX78688.1"/>
    <property type="molecule type" value="Genomic_DNA"/>
</dbReference>
<feature type="transmembrane region" description="Helical" evidence="14">
    <location>
        <begin position="421"/>
        <end position="439"/>
    </location>
</feature>
<feature type="domain" description="Peptidase M50" evidence="15">
    <location>
        <begin position="209"/>
        <end position="388"/>
    </location>
</feature>
<dbReference type="GO" id="GO:0006508">
    <property type="term" value="P:proteolysis"/>
    <property type="evidence" value="ECO:0007669"/>
    <property type="project" value="UniProtKB-KW"/>
</dbReference>
<evidence type="ECO:0000256" key="2">
    <source>
        <dbReference type="ARBA" id="ARBA00004229"/>
    </source>
</evidence>
<evidence type="ECO:0000256" key="10">
    <source>
        <dbReference type="ARBA" id="ARBA00022989"/>
    </source>
</evidence>
<keyword evidence="7 14" id="KW-0812">Transmembrane</keyword>